<dbReference type="OrthoDB" id="5869341at2759"/>
<dbReference type="SUPFAM" id="SSF54810">
    <property type="entry name" value="GMP synthetase C-terminal dimerisation domain"/>
    <property type="match status" value="1"/>
</dbReference>
<evidence type="ECO:0000313" key="2">
    <source>
        <dbReference type="Proteomes" id="UP000050761"/>
    </source>
</evidence>
<accession>A0A3P8ACS4</accession>
<reference evidence="1 2" key="1">
    <citation type="submission" date="2018-11" db="EMBL/GenBank/DDBJ databases">
        <authorList>
            <consortium name="Pathogen Informatics"/>
        </authorList>
    </citation>
    <scope>NUCLEOTIDE SEQUENCE [LARGE SCALE GENOMIC DNA]</scope>
</reference>
<accession>A0A183FX03</accession>
<dbReference type="EMBL" id="UZAH01027741">
    <property type="protein sequence ID" value="VDO94607.1"/>
    <property type="molecule type" value="Genomic_DNA"/>
</dbReference>
<reference evidence="3" key="2">
    <citation type="submission" date="2019-09" db="UniProtKB">
        <authorList>
            <consortium name="WormBaseParasite"/>
        </authorList>
    </citation>
    <scope>IDENTIFICATION</scope>
</reference>
<dbReference type="Proteomes" id="UP000050761">
    <property type="component" value="Unassembled WGS sequence"/>
</dbReference>
<gene>
    <name evidence="1" type="ORF">HPBE_LOCUS13026</name>
</gene>
<sequence length="124" mass="14566">KFSASYKNELVVINQVALHHEDPYCVRIKDDIYENLRFTSRNIVNFNFAHPCRRRRLKSGAENAHQCDRLACVWQSVCSRSHQRLLMIFQNVMEMVRRISTLVKGTSRVMIDLTNKPPGTTEWE</sequence>
<keyword evidence="2" id="KW-1185">Reference proteome</keyword>
<protein>
    <submittedName>
        <fullName evidence="3">GMP_synt_C domain-containing protein</fullName>
    </submittedName>
</protein>
<dbReference type="Gene3D" id="3.30.300.10">
    <property type="match status" value="1"/>
</dbReference>
<evidence type="ECO:0000313" key="3">
    <source>
        <dbReference type="WBParaSite" id="HPBE_0001302501-mRNA-1"/>
    </source>
</evidence>
<dbReference type="AlphaFoldDB" id="A0A183FX03"/>
<organism evidence="2 3">
    <name type="scientific">Heligmosomoides polygyrus</name>
    <name type="common">Parasitic roundworm</name>
    <dbReference type="NCBI Taxonomy" id="6339"/>
    <lineage>
        <taxon>Eukaryota</taxon>
        <taxon>Metazoa</taxon>
        <taxon>Ecdysozoa</taxon>
        <taxon>Nematoda</taxon>
        <taxon>Chromadorea</taxon>
        <taxon>Rhabditida</taxon>
        <taxon>Rhabditina</taxon>
        <taxon>Rhabditomorpha</taxon>
        <taxon>Strongyloidea</taxon>
        <taxon>Heligmosomidae</taxon>
        <taxon>Heligmosomoides</taxon>
    </lineage>
</organism>
<dbReference type="WBParaSite" id="HPBE_0001302501-mRNA-1">
    <property type="protein sequence ID" value="HPBE_0001302501-mRNA-1"/>
    <property type="gene ID" value="HPBE_0001302501"/>
</dbReference>
<proteinExistence type="predicted"/>
<name>A0A183FX03_HELPZ</name>
<evidence type="ECO:0000313" key="1">
    <source>
        <dbReference type="EMBL" id="VDO94607.1"/>
    </source>
</evidence>